<dbReference type="AlphaFoldDB" id="A0A031JPN8"/>
<sequence length="182" mass="20386">MTSLASSGAPSSTDESKSAEESAAIPFRDYIPYILQAMSDQNVSVRKLALKTGIRRNRLSNLLRPTADPSTRESMTLVEFQTILHVLQIGFIQAVLGVETLRDLDLLHDGRFSTMMQMISEVFASLPLSLVHALNEVEGMDGTEIRREWAGPLRDGVVDRVVREVIAIIERRARMEQSFRLD</sequence>
<feature type="region of interest" description="Disordered" evidence="1">
    <location>
        <begin position="1"/>
        <end position="20"/>
    </location>
</feature>
<reference evidence="2 3" key="1">
    <citation type="submission" date="2014-03" db="EMBL/GenBank/DDBJ databases">
        <title>Whole genome sequence of Novosphingobium resinovorum KF1.</title>
        <authorList>
            <person name="Gan H.M."/>
            <person name="Gan H.Y."/>
            <person name="Chew T.H."/>
            <person name="Savka M.A."/>
        </authorList>
    </citation>
    <scope>NUCLEOTIDE SEQUENCE [LARGE SCALE GENOMIC DNA]</scope>
    <source>
        <strain evidence="2 3">KF1</strain>
    </source>
</reference>
<dbReference type="PATRIC" id="fig|158500.4.peg.4530"/>
<evidence type="ECO:0000313" key="2">
    <source>
        <dbReference type="EMBL" id="EZP77135.1"/>
    </source>
</evidence>
<gene>
    <name evidence="2" type="ORF">BV97_04460</name>
</gene>
<proteinExistence type="predicted"/>
<dbReference type="Proteomes" id="UP000024329">
    <property type="component" value="Unassembled WGS sequence"/>
</dbReference>
<dbReference type="InterPro" id="IPR010982">
    <property type="entry name" value="Lambda_DNA-bd_dom_sf"/>
</dbReference>
<evidence type="ECO:0000256" key="1">
    <source>
        <dbReference type="SAM" id="MobiDB-lite"/>
    </source>
</evidence>
<dbReference type="eggNOG" id="ENOG5032K4F">
    <property type="taxonomic scope" value="Bacteria"/>
</dbReference>
<evidence type="ECO:0008006" key="4">
    <source>
        <dbReference type="Google" id="ProtNLM"/>
    </source>
</evidence>
<dbReference type="EMBL" id="JFYZ01000034">
    <property type="protein sequence ID" value="EZP77135.1"/>
    <property type="molecule type" value="Genomic_DNA"/>
</dbReference>
<name>A0A031JPN8_9SPHN</name>
<dbReference type="GO" id="GO:0003677">
    <property type="term" value="F:DNA binding"/>
    <property type="evidence" value="ECO:0007669"/>
    <property type="project" value="InterPro"/>
</dbReference>
<comment type="caution">
    <text evidence="2">The sequence shown here is derived from an EMBL/GenBank/DDBJ whole genome shotgun (WGS) entry which is preliminary data.</text>
</comment>
<protein>
    <recommendedName>
        <fullName evidence="4">XRE family transcriptional regulator</fullName>
    </recommendedName>
</protein>
<organism evidence="2 3">
    <name type="scientific">Novosphingobium resinovorum</name>
    <dbReference type="NCBI Taxonomy" id="158500"/>
    <lineage>
        <taxon>Bacteria</taxon>
        <taxon>Pseudomonadati</taxon>
        <taxon>Pseudomonadota</taxon>
        <taxon>Alphaproteobacteria</taxon>
        <taxon>Sphingomonadales</taxon>
        <taxon>Sphingomonadaceae</taxon>
        <taxon>Novosphingobium</taxon>
    </lineage>
</organism>
<accession>A0A031JPN8</accession>
<evidence type="ECO:0000313" key="3">
    <source>
        <dbReference type="Proteomes" id="UP000024329"/>
    </source>
</evidence>
<feature type="compositionally biased region" description="Polar residues" evidence="1">
    <location>
        <begin position="1"/>
        <end position="13"/>
    </location>
</feature>
<dbReference type="SUPFAM" id="SSF47413">
    <property type="entry name" value="lambda repressor-like DNA-binding domains"/>
    <property type="match status" value="1"/>
</dbReference>